<evidence type="ECO:0000313" key="2">
    <source>
        <dbReference type="Proteomes" id="UP001062846"/>
    </source>
</evidence>
<keyword evidence="2" id="KW-1185">Reference proteome</keyword>
<comment type="caution">
    <text evidence="1">The sequence shown here is derived from an EMBL/GenBank/DDBJ whole genome shotgun (WGS) entry which is preliminary data.</text>
</comment>
<sequence>MEVVLCGEIAMKGEVKVEDGVFHAIPFVENSLDVKIMFAMKFAILVHVGIVTCCQEGLKRAIVVKQAYMRNSRAVWILYRPVPRSVAKLSSVGCINVKRSAMLGSVHLVQFLSPKNAVADQLLKQWNATKQ</sequence>
<name>A0ACC0MP61_RHOML</name>
<organism evidence="1 2">
    <name type="scientific">Rhododendron molle</name>
    <name type="common">Chinese azalea</name>
    <name type="synonym">Azalea mollis</name>
    <dbReference type="NCBI Taxonomy" id="49168"/>
    <lineage>
        <taxon>Eukaryota</taxon>
        <taxon>Viridiplantae</taxon>
        <taxon>Streptophyta</taxon>
        <taxon>Embryophyta</taxon>
        <taxon>Tracheophyta</taxon>
        <taxon>Spermatophyta</taxon>
        <taxon>Magnoliopsida</taxon>
        <taxon>eudicotyledons</taxon>
        <taxon>Gunneridae</taxon>
        <taxon>Pentapetalae</taxon>
        <taxon>asterids</taxon>
        <taxon>Ericales</taxon>
        <taxon>Ericaceae</taxon>
        <taxon>Ericoideae</taxon>
        <taxon>Rhodoreae</taxon>
        <taxon>Rhododendron</taxon>
    </lineage>
</organism>
<dbReference type="Proteomes" id="UP001062846">
    <property type="component" value="Chromosome 8"/>
</dbReference>
<proteinExistence type="predicted"/>
<accession>A0ACC0MP61</accession>
<protein>
    <submittedName>
        <fullName evidence="1">Uncharacterized protein</fullName>
    </submittedName>
</protein>
<evidence type="ECO:0000313" key="1">
    <source>
        <dbReference type="EMBL" id="KAI8542684.1"/>
    </source>
</evidence>
<dbReference type="EMBL" id="CM046395">
    <property type="protein sequence ID" value="KAI8542684.1"/>
    <property type="molecule type" value="Genomic_DNA"/>
</dbReference>
<gene>
    <name evidence="1" type="ORF">RHMOL_Rhmol08G0157700</name>
</gene>
<reference evidence="1" key="1">
    <citation type="submission" date="2022-02" db="EMBL/GenBank/DDBJ databases">
        <title>Plant Genome Project.</title>
        <authorList>
            <person name="Zhang R.-G."/>
        </authorList>
    </citation>
    <scope>NUCLEOTIDE SEQUENCE</scope>
    <source>
        <strain evidence="1">AT1</strain>
    </source>
</reference>